<dbReference type="Gene3D" id="3.90.1150.30">
    <property type="match status" value="1"/>
</dbReference>
<dbReference type="EMBL" id="CP068570">
    <property type="protein sequence ID" value="QQZ49626.1"/>
    <property type="molecule type" value="Genomic_DNA"/>
</dbReference>
<proteinExistence type="predicted"/>
<organism evidence="1">
    <name type="scientific">Phenylobacterium glaciei</name>
    <dbReference type="NCBI Taxonomy" id="2803784"/>
    <lineage>
        <taxon>Bacteria</taxon>
        <taxon>Pseudomonadati</taxon>
        <taxon>Pseudomonadota</taxon>
        <taxon>Alphaproteobacteria</taxon>
        <taxon>Caulobacterales</taxon>
        <taxon>Caulobacteraceae</taxon>
        <taxon>Phenylobacterium</taxon>
    </lineage>
</organism>
<dbReference type="AlphaFoldDB" id="A0A974P1R4"/>
<protein>
    <submittedName>
        <fullName evidence="1">Uncharacterized protein</fullName>
    </submittedName>
</protein>
<dbReference type="InterPro" id="IPR038056">
    <property type="entry name" value="YjbR-like_sf"/>
</dbReference>
<name>A0A974P1R4_9CAUL</name>
<evidence type="ECO:0000313" key="1">
    <source>
        <dbReference type="EMBL" id="QQZ49626.1"/>
    </source>
</evidence>
<accession>A0A974P1R4</accession>
<reference evidence="1" key="1">
    <citation type="submission" date="2021-01" db="EMBL/GenBank/DDBJ databases">
        <title>Genome sequence of Phenylobacterium sp. 20VBR1 isolated from a valley glaceir, Ny-Alesund, Svalbard.</title>
        <authorList>
            <person name="Thomas F.A."/>
            <person name="Krishnan K.P."/>
            <person name="Sinha R.K."/>
        </authorList>
    </citation>
    <scope>NUCLEOTIDE SEQUENCE</scope>
    <source>
        <strain evidence="1">20VBR1</strain>
    </source>
</reference>
<sequence>MRPHLVEILKEQYQGVGHRSHLDRRFWICVTLDSDVPPQEIERLVGGSYDLVRAGLTRKQKAELDALS</sequence>
<gene>
    <name evidence="1" type="ORF">JKL49_22415</name>
</gene>
<dbReference type="SUPFAM" id="SSF142906">
    <property type="entry name" value="YjbR-like"/>
    <property type="match status" value="1"/>
</dbReference>